<dbReference type="Gene3D" id="2.130.10.10">
    <property type="entry name" value="YVTN repeat-like/Quinoprotein amine dehydrogenase"/>
    <property type="match status" value="1"/>
</dbReference>
<dbReference type="Proteomes" id="UP001501218">
    <property type="component" value="Unassembled WGS sequence"/>
</dbReference>
<comment type="caution">
    <text evidence="2">The sequence shown here is derived from an EMBL/GenBank/DDBJ whole genome shotgun (WGS) entry which is preliminary data.</text>
</comment>
<dbReference type="InterPro" id="IPR015943">
    <property type="entry name" value="WD40/YVTN_repeat-like_dom_sf"/>
</dbReference>
<dbReference type="SUPFAM" id="SSF51004">
    <property type="entry name" value="C-terminal (heme d1) domain of cytochrome cd1-nitrite reductase"/>
    <property type="match status" value="1"/>
</dbReference>
<gene>
    <name evidence="2" type="ORF">GCM10009854_20200</name>
</gene>
<dbReference type="Pfam" id="PF10282">
    <property type="entry name" value="Lactonase"/>
    <property type="match status" value="1"/>
</dbReference>
<dbReference type="InterPro" id="IPR050282">
    <property type="entry name" value="Cycloisomerase_2"/>
</dbReference>
<proteinExistence type="inferred from homology"/>
<evidence type="ECO:0000256" key="1">
    <source>
        <dbReference type="ARBA" id="ARBA00005564"/>
    </source>
</evidence>
<reference evidence="2 3" key="1">
    <citation type="journal article" date="2019" name="Int. J. Syst. Evol. Microbiol.">
        <title>The Global Catalogue of Microorganisms (GCM) 10K type strain sequencing project: providing services to taxonomists for standard genome sequencing and annotation.</title>
        <authorList>
            <consortium name="The Broad Institute Genomics Platform"/>
            <consortium name="The Broad Institute Genome Sequencing Center for Infectious Disease"/>
            <person name="Wu L."/>
            <person name="Ma J."/>
        </authorList>
    </citation>
    <scope>NUCLEOTIDE SEQUENCE [LARGE SCALE GENOMIC DNA]</scope>
    <source>
        <strain evidence="2 3">JCM 16221</strain>
    </source>
</reference>
<evidence type="ECO:0000313" key="2">
    <source>
        <dbReference type="EMBL" id="GAA2343393.1"/>
    </source>
</evidence>
<dbReference type="InterPro" id="IPR011048">
    <property type="entry name" value="Haem_d1_sf"/>
</dbReference>
<dbReference type="InterPro" id="IPR019405">
    <property type="entry name" value="Lactonase_7-beta_prop"/>
</dbReference>
<accession>A0ABN3G3H3</accession>
<comment type="similarity">
    <text evidence="1">Belongs to the cycloisomerase 2 family.</text>
</comment>
<organism evidence="2 3">
    <name type="scientific">Saccharopolyspora halophila</name>
    <dbReference type="NCBI Taxonomy" id="405551"/>
    <lineage>
        <taxon>Bacteria</taxon>
        <taxon>Bacillati</taxon>
        <taxon>Actinomycetota</taxon>
        <taxon>Actinomycetes</taxon>
        <taxon>Pseudonocardiales</taxon>
        <taxon>Pseudonocardiaceae</taxon>
        <taxon>Saccharopolyspora</taxon>
    </lineage>
</organism>
<dbReference type="EMBL" id="BAAARA010000004">
    <property type="protein sequence ID" value="GAA2343393.1"/>
    <property type="molecule type" value="Genomic_DNA"/>
</dbReference>
<keyword evidence="3" id="KW-1185">Reference proteome</keyword>
<dbReference type="PANTHER" id="PTHR30344:SF1">
    <property type="entry name" value="6-PHOSPHOGLUCONOLACTONASE"/>
    <property type="match status" value="1"/>
</dbReference>
<protein>
    <submittedName>
        <fullName evidence="2">Lactonase family protein</fullName>
    </submittedName>
</protein>
<dbReference type="PANTHER" id="PTHR30344">
    <property type="entry name" value="6-PHOSPHOGLUCONOLACTONASE-RELATED"/>
    <property type="match status" value="1"/>
</dbReference>
<dbReference type="RefSeq" id="WP_344129112.1">
    <property type="nucleotide sequence ID" value="NZ_BAAARA010000004.1"/>
</dbReference>
<sequence>MTFIGSYTSGTSGGRGLELAERGADGALTRRRVLDGIADVSFFAWSPDGKFLYLTNENAQGSITAIDVRGEPTVRGSVSSGGAGPTHLTAHPNGKFLLTANYTDGTVAVHRLAPNGTLGENTDLIQHPGAEPHAHQVVVDPSGRWVLAVDLGADSVFIYALRDGRLVENQRLELPAGTGPRHLAFHGDRAYLLNELASNIIVLDFDAQTGRLTAGQVVSSRAPGASGENFPAEIAVSRDGSFVYASNRGDNDIAVFATTPGGLEFRSVTPTGGDWPRFCALDPAESSLYVANQRSGTITRLTRDPGTGSLAPTSDEYACPSVAALTFGR</sequence>
<evidence type="ECO:0000313" key="3">
    <source>
        <dbReference type="Proteomes" id="UP001501218"/>
    </source>
</evidence>
<name>A0ABN3G3H3_9PSEU</name>